<reference evidence="2" key="1">
    <citation type="submission" date="2021-06" db="EMBL/GenBank/DDBJ databases">
        <authorList>
            <person name="Kallberg Y."/>
            <person name="Tangrot J."/>
            <person name="Rosling A."/>
        </authorList>
    </citation>
    <scope>NUCLEOTIDE SEQUENCE</scope>
    <source>
        <strain evidence="2">MA453B</strain>
    </source>
</reference>
<gene>
    <name evidence="2" type="ORF">DERYTH_LOCUS17803</name>
</gene>
<protein>
    <submittedName>
        <fullName evidence="2">6036_t:CDS:1</fullName>
    </submittedName>
</protein>
<evidence type="ECO:0000313" key="2">
    <source>
        <dbReference type="EMBL" id="CAG8760865.1"/>
    </source>
</evidence>
<sequence length="47" mass="5503">YTFSTPYMEQHDGPSATNSFDITDSDITKLVERYRKSYKQQINPTID</sequence>
<feature type="non-terminal residue" evidence="2">
    <location>
        <position position="1"/>
    </location>
</feature>
<dbReference type="EMBL" id="CAJVPY010017209">
    <property type="protein sequence ID" value="CAG8760865.1"/>
    <property type="molecule type" value="Genomic_DNA"/>
</dbReference>
<keyword evidence="3" id="KW-1185">Reference proteome</keyword>
<name>A0A9N9NSW2_9GLOM</name>
<comment type="caution">
    <text evidence="2">The sequence shown here is derived from an EMBL/GenBank/DDBJ whole genome shotgun (WGS) entry which is preliminary data.</text>
</comment>
<accession>A0A9N9NSW2</accession>
<dbReference type="OrthoDB" id="10554348at2759"/>
<organism evidence="2 3">
    <name type="scientific">Dentiscutata erythropus</name>
    <dbReference type="NCBI Taxonomy" id="1348616"/>
    <lineage>
        <taxon>Eukaryota</taxon>
        <taxon>Fungi</taxon>
        <taxon>Fungi incertae sedis</taxon>
        <taxon>Mucoromycota</taxon>
        <taxon>Glomeromycotina</taxon>
        <taxon>Glomeromycetes</taxon>
        <taxon>Diversisporales</taxon>
        <taxon>Gigasporaceae</taxon>
        <taxon>Dentiscutata</taxon>
    </lineage>
</organism>
<evidence type="ECO:0000256" key="1">
    <source>
        <dbReference type="SAM" id="MobiDB-lite"/>
    </source>
</evidence>
<dbReference type="Proteomes" id="UP000789405">
    <property type="component" value="Unassembled WGS sequence"/>
</dbReference>
<evidence type="ECO:0000313" key="3">
    <source>
        <dbReference type="Proteomes" id="UP000789405"/>
    </source>
</evidence>
<dbReference type="AlphaFoldDB" id="A0A9N9NSW2"/>
<feature type="region of interest" description="Disordered" evidence="1">
    <location>
        <begin position="1"/>
        <end position="21"/>
    </location>
</feature>
<proteinExistence type="predicted"/>